<dbReference type="STRING" id="1912795.BK816_07665"/>
<evidence type="ECO:0000313" key="3">
    <source>
        <dbReference type="Proteomes" id="UP000176288"/>
    </source>
</evidence>
<dbReference type="SUPFAM" id="SSF55486">
    <property type="entry name" value="Metalloproteases ('zincins'), catalytic domain"/>
    <property type="match status" value="2"/>
</dbReference>
<dbReference type="RefSeq" id="WP_071164649.1">
    <property type="nucleotide sequence ID" value="NZ_CP017812.1"/>
</dbReference>
<dbReference type="OrthoDB" id="142939at2"/>
<dbReference type="Pfam" id="PF10103">
    <property type="entry name" value="Zincin_2"/>
    <property type="match status" value="2"/>
</dbReference>
<dbReference type="Gene3D" id="1.20.150.30">
    <property type="entry name" value="Zincin-like metallopeptidase, N-terminal domain"/>
    <property type="match status" value="1"/>
</dbReference>
<name>A0A1D9MLL8_9ACTO</name>
<dbReference type="EMBL" id="CP017812">
    <property type="protein sequence ID" value="AOZ73186.1"/>
    <property type="molecule type" value="Genomic_DNA"/>
</dbReference>
<protein>
    <submittedName>
        <fullName evidence="2">Uncharacterized protein</fullName>
    </submittedName>
</protein>
<feature type="region of interest" description="Disordered" evidence="1">
    <location>
        <begin position="254"/>
        <end position="302"/>
    </location>
</feature>
<proteinExistence type="predicted"/>
<accession>A0A1D9MLL8</accession>
<dbReference type="Proteomes" id="UP000176288">
    <property type="component" value="Chromosome"/>
</dbReference>
<dbReference type="InterPro" id="IPR018766">
    <property type="entry name" value="Zinicin_2"/>
</dbReference>
<organism evidence="2 3">
    <name type="scientific">Boudabousia tangfeifanii</name>
    <dbReference type="NCBI Taxonomy" id="1912795"/>
    <lineage>
        <taxon>Bacteria</taxon>
        <taxon>Bacillati</taxon>
        <taxon>Actinomycetota</taxon>
        <taxon>Actinomycetes</taxon>
        <taxon>Actinomycetales</taxon>
        <taxon>Actinomycetaceae</taxon>
        <taxon>Boudabousia</taxon>
    </lineage>
</organism>
<reference evidence="2 3" key="1">
    <citation type="submission" date="2016-10" db="EMBL/GenBank/DDBJ databases">
        <title>Actinomyces aegypiusis sp. nov., isolated from the Aegypius monachus in Qinghai Tibet Plateau China.</title>
        <authorList>
            <person name="Wang Y."/>
        </authorList>
    </citation>
    <scope>NUCLEOTIDE SEQUENCE [LARGE SCALE GENOMIC DNA]</scope>
    <source>
        <strain evidence="2 3">VUL4_3</strain>
    </source>
</reference>
<dbReference type="AlphaFoldDB" id="A0A1D9MLL8"/>
<gene>
    <name evidence="2" type="ORF">BK816_07665</name>
</gene>
<feature type="region of interest" description="Disordered" evidence="1">
    <location>
        <begin position="439"/>
        <end position="458"/>
    </location>
</feature>
<sequence>MRIEELDEGRWTRWSRRLPFLPTCTWEDSVRWATQIVTPGPAISRAKGRAAVAMLGRTENTLGEQVEELTGLNRELLAEVEVVALDRPKWIVALSHTLRHLINPRPVSSSRPLRSPVRAGAMSALFTAAANRVYGHYDPTVKNGVIYIVTPNVVAAERGDGLDSMDFRRWVVLRTALYAAQFKAAPWLVSYIRTHASLVATKAGAEDLTAVSLPGLLRALRAVDLSEKDDLGALISAAGYDPTLSDPAWAAPANTTASLRRHPRGYTLRPPVKTDENQGANDTQTTEAGQNTTSSIEAQNNGIPNYPAASLATAGNPSVTDASLDESLRQLTILAGILDAYMRVSLEAITPTMFPAIQRIRHATSATPSPIDLVMRAFASALQLPTVRFSSFEARRFIRTIRAEAGLVAPNLMFKCPQNLPTAAELADPHLWLVRLGLQKPTDQTGKPPSAQQTRGVK</sequence>
<dbReference type="PANTHER" id="PTHR39420:SF1">
    <property type="entry name" value="HYDROLASE"/>
    <property type="match status" value="1"/>
</dbReference>
<dbReference type="PANTHER" id="PTHR39420">
    <property type="match status" value="1"/>
</dbReference>
<feature type="compositionally biased region" description="Polar residues" evidence="1">
    <location>
        <begin position="441"/>
        <end position="458"/>
    </location>
</feature>
<dbReference type="InterPro" id="IPR042271">
    <property type="entry name" value="Zinicin_2_N"/>
</dbReference>
<keyword evidence="3" id="KW-1185">Reference proteome</keyword>
<dbReference type="KEGG" id="avu:BK816_07665"/>
<evidence type="ECO:0000256" key="1">
    <source>
        <dbReference type="SAM" id="MobiDB-lite"/>
    </source>
</evidence>
<feature type="compositionally biased region" description="Polar residues" evidence="1">
    <location>
        <begin position="277"/>
        <end position="302"/>
    </location>
</feature>
<evidence type="ECO:0000313" key="2">
    <source>
        <dbReference type="EMBL" id="AOZ73186.1"/>
    </source>
</evidence>